<evidence type="ECO:0000256" key="1">
    <source>
        <dbReference type="ARBA" id="ARBA00005397"/>
    </source>
</evidence>
<dbReference type="PANTHER" id="PTHR39161:SF2">
    <property type="entry name" value="ADAPTER PROTEIN MECA 2"/>
    <property type="match status" value="1"/>
</dbReference>
<feature type="region of interest" description="Disordered" evidence="2">
    <location>
        <begin position="132"/>
        <end position="159"/>
    </location>
</feature>
<dbReference type="AlphaFoldDB" id="A0A806K232"/>
<evidence type="ECO:0000256" key="2">
    <source>
        <dbReference type="SAM" id="MobiDB-lite"/>
    </source>
</evidence>
<accession>A0A806K232</accession>
<reference evidence="3" key="1">
    <citation type="submission" date="2012-03" db="EMBL/GenBank/DDBJ databases">
        <title>Functional metagenomics reveals considerable lignocellulase gene clusters in the gut microbiome of a wood-feeding higher termite.</title>
        <authorList>
            <person name="Liu N."/>
        </authorList>
    </citation>
    <scope>NUCLEOTIDE SEQUENCE</scope>
</reference>
<dbReference type="Gene3D" id="3.30.70.1950">
    <property type="match status" value="1"/>
</dbReference>
<organism evidence="3">
    <name type="scientific">uncultured bacterium contig00048</name>
    <dbReference type="NCBI Taxonomy" id="1181533"/>
    <lineage>
        <taxon>Bacteria</taxon>
        <taxon>environmental samples</taxon>
    </lineage>
</organism>
<sequence>MKIERVNDHQIRCTLTREDLADRELKLSELAYGTEKVKNLFRDMMQQASYECGFEAEDIPLMIEAIPLNSECIILIITKVEDPEELDTRFSKFAPSVHEESSGFEDIMETLVEGADEILDLFKRLQQSHQQHIADSGASDPHTSSAVSEGQGLHRRVPSPASHHLTRIYSFDSLNAVIRISHILANVYSGVNSLYKRQSDGRFVLVINKGSVSPADFNKICNVLSEYGIPEKTISASEAYLEEHCGPLIRNTAIQDLAEL</sequence>
<dbReference type="EMBL" id="JQ844274">
    <property type="protein sequence ID" value="AGS54032.1"/>
    <property type="molecule type" value="Genomic_DNA"/>
</dbReference>
<dbReference type="InterPro" id="IPR038471">
    <property type="entry name" value="MecA_C_sf"/>
</dbReference>
<evidence type="ECO:0000313" key="3">
    <source>
        <dbReference type="EMBL" id="AGS54032.1"/>
    </source>
</evidence>
<name>A0A806K232_9BACT</name>
<dbReference type="Pfam" id="PF05389">
    <property type="entry name" value="MecA"/>
    <property type="match status" value="1"/>
</dbReference>
<dbReference type="InterPro" id="IPR008681">
    <property type="entry name" value="Neg-reg_MecA"/>
</dbReference>
<comment type="similarity">
    <text evidence="1">Belongs to the MecA family.</text>
</comment>
<protein>
    <submittedName>
        <fullName evidence="3">Negative regulator of genetic competence MecA</fullName>
    </submittedName>
</protein>
<dbReference type="PANTHER" id="PTHR39161">
    <property type="entry name" value="ADAPTER PROTEIN MECA"/>
    <property type="match status" value="1"/>
</dbReference>
<proteinExistence type="inferred from homology"/>